<keyword evidence="3" id="KW-1185">Reference proteome</keyword>
<gene>
    <name evidence="2" type="ORF">SAMN05421831_104150</name>
</gene>
<protein>
    <submittedName>
        <fullName evidence="2">Putative transposase</fullName>
    </submittedName>
</protein>
<evidence type="ECO:0000313" key="3">
    <source>
        <dbReference type="Proteomes" id="UP000242999"/>
    </source>
</evidence>
<dbReference type="NCBIfam" id="NF033573">
    <property type="entry name" value="transpos_IS200"/>
    <property type="match status" value="1"/>
</dbReference>
<feature type="domain" description="Transposase IS200-like" evidence="1">
    <location>
        <begin position="11"/>
        <end position="131"/>
    </location>
</feature>
<reference evidence="3" key="1">
    <citation type="submission" date="2016-10" db="EMBL/GenBank/DDBJ databases">
        <authorList>
            <person name="Varghese N."/>
            <person name="Submissions S."/>
        </authorList>
    </citation>
    <scope>NUCLEOTIDE SEQUENCE [LARGE SCALE GENOMIC DNA]</scope>
    <source>
        <strain evidence="3">DSM 7165</strain>
    </source>
</reference>
<dbReference type="OrthoDB" id="9798161at2"/>
<dbReference type="STRING" id="64971.SAMN05421831_104150"/>
<dbReference type="AlphaFoldDB" id="A0A1H6RWY1"/>
<evidence type="ECO:0000259" key="1">
    <source>
        <dbReference type="SMART" id="SM01321"/>
    </source>
</evidence>
<dbReference type="GO" id="GO:0004803">
    <property type="term" value="F:transposase activity"/>
    <property type="evidence" value="ECO:0007669"/>
    <property type="project" value="InterPro"/>
</dbReference>
<dbReference type="GO" id="GO:0006313">
    <property type="term" value="P:DNA transposition"/>
    <property type="evidence" value="ECO:0007669"/>
    <property type="project" value="InterPro"/>
</dbReference>
<name>A0A1H6RWY1_9GAMM</name>
<dbReference type="PANTHER" id="PTHR33360:SF2">
    <property type="entry name" value="TRANSPOSASE FOR INSERTION SEQUENCE ELEMENT IS200"/>
    <property type="match status" value="1"/>
</dbReference>
<dbReference type="Pfam" id="PF01797">
    <property type="entry name" value="Y1_Tnp"/>
    <property type="match status" value="1"/>
</dbReference>
<sequence>MYEWRTGRSCLFKNNAHLVFVTKYRRGVFTKEMLDRTKEIMEETCQQMDCELLEFDGEHNHIHMVISIHPKVAVSNLVSKLKGKSSYTLRREYWDRIKTMLWGNHFWSPSYCVVSCGGASLDVVKQYIENQNTPPSERAVKTSRALSQIKD</sequence>
<dbReference type="InterPro" id="IPR002686">
    <property type="entry name" value="Transposase_17"/>
</dbReference>
<dbReference type="RefSeq" id="WP_093309021.1">
    <property type="nucleotide sequence ID" value="NZ_FNYH01000004.1"/>
</dbReference>
<dbReference type="InterPro" id="IPR036515">
    <property type="entry name" value="Transposase_17_sf"/>
</dbReference>
<proteinExistence type="predicted"/>
<dbReference type="Proteomes" id="UP000242999">
    <property type="component" value="Unassembled WGS sequence"/>
</dbReference>
<organism evidence="2 3">
    <name type="scientific">Allopseudospirillum japonicum</name>
    <dbReference type="NCBI Taxonomy" id="64971"/>
    <lineage>
        <taxon>Bacteria</taxon>
        <taxon>Pseudomonadati</taxon>
        <taxon>Pseudomonadota</taxon>
        <taxon>Gammaproteobacteria</taxon>
        <taxon>Oceanospirillales</taxon>
        <taxon>Oceanospirillaceae</taxon>
        <taxon>Allopseudospirillum</taxon>
    </lineage>
</organism>
<accession>A0A1H6RWY1</accession>
<dbReference type="SUPFAM" id="SSF143422">
    <property type="entry name" value="Transposase IS200-like"/>
    <property type="match status" value="1"/>
</dbReference>
<dbReference type="EMBL" id="FNYH01000004">
    <property type="protein sequence ID" value="SEI57057.1"/>
    <property type="molecule type" value="Genomic_DNA"/>
</dbReference>
<evidence type="ECO:0000313" key="2">
    <source>
        <dbReference type="EMBL" id="SEI57057.1"/>
    </source>
</evidence>
<dbReference type="Gene3D" id="3.30.70.1290">
    <property type="entry name" value="Transposase IS200-like"/>
    <property type="match status" value="1"/>
</dbReference>
<dbReference type="GO" id="GO:0003677">
    <property type="term" value="F:DNA binding"/>
    <property type="evidence" value="ECO:0007669"/>
    <property type="project" value="InterPro"/>
</dbReference>
<dbReference type="SMART" id="SM01321">
    <property type="entry name" value="Y1_Tnp"/>
    <property type="match status" value="1"/>
</dbReference>
<dbReference type="PANTHER" id="PTHR33360">
    <property type="entry name" value="TRANSPOSASE FOR INSERTION SEQUENCE ELEMENT IS200"/>
    <property type="match status" value="1"/>
</dbReference>